<organism evidence="1">
    <name type="scientific">marine sediment metagenome</name>
    <dbReference type="NCBI Taxonomy" id="412755"/>
    <lineage>
        <taxon>unclassified sequences</taxon>
        <taxon>metagenomes</taxon>
        <taxon>ecological metagenomes</taxon>
    </lineage>
</organism>
<name>X0YHN8_9ZZZZ</name>
<reference evidence="1" key="1">
    <citation type="journal article" date="2014" name="Front. Microbiol.">
        <title>High frequency of phylogenetically diverse reductive dehalogenase-homologous genes in deep subseafloor sedimentary metagenomes.</title>
        <authorList>
            <person name="Kawai M."/>
            <person name="Futagami T."/>
            <person name="Toyoda A."/>
            <person name="Takaki Y."/>
            <person name="Nishi S."/>
            <person name="Hori S."/>
            <person name="Arai W."/>
            <person name="Tsubouchi T."/>
            <person name="Morono Y."/>
            <person name="Uchiyama I."/>
            <person name="Ito T."/>
            <person name="Fujiyama A."/>
            <person name="Inagaki F."/>
            <person name="Takami H."/>
        </authorList>
    </citation>
    <scope>NUCLEOTIDE SEQUENCE</scope>
    <source>
        <strain evidence="1">Expedition CK06-06</strain>
    </source>
</reference>
<dbReference type="EMBL" id="BARS01055544">
    <property type="protein sequence ID" value="GAG46712.1"/>
    <property type="molecule type" value="Genomic_DNA"/>
</dbReference>
<dbReference type="AlphaFoldDB" id="X0YHN8"/>
<dbReference type="Gene3D" id="1.10.260.80">
    <property type="match status" value="1"/>
</dbReference>
<comment type="caution">
    <text evidence="1">The sequence shown here is derived from an EMBL/GenBank/DDBJ whole genome shotgun (WGS) entry which is preliminary data.</text>
</comment>
<dbReference type="InterPro" id="IPR036412">
    <property type="entry name" value="HAD-like_sf"/>
</dbReference>
<accession>X0YHN8</accession>
<dbReference type="InterPro" id="IPR023214">
    <property type="entry name" value="HAD_sf"/>
</dbReference>
<feature type="non-terminal residue" evidence="1">
    <location>
        <position position="40"/>
    </location>
</feature>
<sequence length="40" mass="4630">MSEHMVNEIKGIVFDLDGTLIHSAIDFPKMKLRMIEILED</sequence>
<dbReference type="SUPFAM" id="SSF56784">
    <property type="entry name" value="HAD-like"/>
    <property type="match status" value="1"/>
</dbReference>
<dbReference type="Gene3D" id="3.40.50.1000">
    <property type="entry name" value="HAD superfamily/HAD-like"/>
    <property type="match status" value="1"/>
</dbReference>
<gene>
    <name evidence="1" type="ORF">S01H1_81993</name>
</gene>
<protein>
    <recommendedName>
        <fullName evidence="2">Phosphoglycolate phosphatase</fullName>
    </recommendedName>
</protein>
<evidence type="ECO:0008006" key="2">
    <source>
        <dbReference type="Google" id="ProtNLM"/>
    </source>
</evidence>
<proteinExistence type="predicted"/>
<evidence type="ECO:0000313" key="1">
    <source>
        <dbReference type="EMBL" id="GAG46712.1"/>
    </source>
</evidence>